<evidence type="ECO:0000256" key="1">
    <source>
        <dbReference type="SAM" id="MobiDB-lite"/>
    </source>
</evidence>
<dbReference type="SUPFAM" id="SSF53335">
    <property type="entry name" value="S-adenosyl-L-methionine-dependent methyltransferases"/>
    <property type="match status" value="1"/>
</dbReference>
<dbReference type="CDD" id="cd02440">
    <property type="entry name" value="AdoMet_MTases"/>
    <property type="match status" value="1"/>
</dbReference>
<gene>
    <name evidence="2" type="ORF">SK069_01800</name>
</gene>
<dbReference type="InterPro" id="IPR050508">
    <property type="entry name" value="Methyltransf_Superfamily"/>
</dbReference>
<dbReference type="GO" id="GO:0032259">
    <property type="term" value="P:methylation"/>
    <property type="evidence" value="ECO:0007669"/>
    <property type="project" value="UniProtKB-KW"/>
</dbReference>
<proteinExistence type="predicted"/>
<dbReference type="EC" id="2.1.1.-" evidence="2"/>
<evidence type="ECO:0000313" key="3">
    <source>
        <dbReference type="Proteomes" id="UP001277761"/>
    </source>
</evidence>
<dbReference type="GO" id="GO:0008168">
    <property type="term" value="F:methyltransferase activity"/>
    <property type="evidence" value="ECO:0007669"/>
    <property type="project" value="UniProtKB-KW"/>
</dbReference>
<evidence type="ECO:0000313" key="2">
    <source>
        <dbReference type="EMBL" id="MDX8150314.1"/>
    </source>
</evidence>
<protein>
    <submittedName>
        <fullName evidence="2">Class I SAM-dependent methyltransferase</fullName>
        <ecNumber evidence="2">2.1.1.-</ecNumber>
    </submittedName>
</protein>
<dbReference type="RefSeq" id="WP_319952465.1">
    <property type="nucleotide sequence ID" value="NZ_JAXAVX010000001.1"/>
</dbReference>
<dbReference type="EMBL" id="JAXAVX010000001">
    <property type="protein sequence ID" value="MDX8150314.1"/>
    <property type="molecule type" value="Genomic_DNA"/>
</dbReference>
<dbReference type="Proteomes" id="UP001277761">
    <property type="component" value="Unassembled WGS sequence"/>
</dbReference>
<accession>A0ABU4VF22</accession>
<keyword evidence="3" id="KW-1185">Reference proteome</keyword>
<name>A0ABU4VF22_9ACTN</name>
<feature type="compositionally biased region" description="Acidic residues" evidence="1">
    <location>
        <begin position="1"/>
        <end position="10"/>
    </location>
</feature>
<reference evidence="2 3" key="1">
    <citation type="submission" date="2023-11" db="EMBL/GenBank/DDBJ databases">
        <authorList>
            <person name="Xu M."/>
            <person name="Jiang T."/>
        </authorList>
    </citation>
    <scope>NUCLEOTIDE SEQUENCE [LARGE SCALE GENOMIC DNA]</scope>
    <source>
        <strain evidence="2 3">SD</strain>
    </source>
</reference>
<dbReference type="PANTHER" id="PTHR42912">
    <property type="entry name" value="METHYLTRANSFERASE"/>
    <property type="match status" value="1"/>
</dbReference>
<feature type="region of interest" description="Disordered" evidence="1">
    <location>
        <begin position="1"/>
        <end position="22"/>
    </location>
</feature>
<comment type="caution">
    <text evidence="2">The sequence shown here is derived from an EMBL/GenBank/DDBJ whole genome shotgun (WGS) entry which is preliminary data.</text>
</comment>
<dbReference type="Pfam" id="PF01209">
    <property type="entry name" value="Ubie_methyltran"/>
    <property type="match status" value="1"/>
</dbReference>
<keyword evidence="2" id="KW-0808">Transferase</keyword>
<organism evidence="2 3">
    <name type="scientific">Patulibacter brassicae</name>
    <dbReference type="NCBI Taxonomy" id="1705717"/>
    <lineage>
        <taxon>Bacteria</taxon>
        <taxon>Bacillati</taxon>
        <taxon>Actinomycetota</taxon>
        <taxon>Thermoleophilia</taxon>
        <taxon>Solirubrobacterales</taxon>
        <taxon>Patulibacteraceae</taxon>
        <taxon>Patulibacter</taxon>
    </lineage>
</organism>
<sequence length="291" mass="31328">MSDEAPEVDPDEQRARSRRHWEEQAPAWERLRGWQQQALEPVSQWMVDAIAPQPGHVVLEAACGLGDTGLLAAELVHPGGRVILADGAEAMVAAARRHAEERGIANVEATPMELEWIDMSAASLDGLLVRFGYMLVPDPEAALRDARRVLRPGGRVALAVWDRLEDNPWFARPLEVLLRHGVLEAWPASPTHPFALADRAGLVELVASAGFVLPEVDRMEIAFRSPDAATQRERFLELSGTSRAALAAASEDVRAAVESEIDAAFAAFPDPDGPEGAVALPGTVLLAAADA</sequence>
<dbReference type="Gene3D" id="3.40.50.150">
    <property type="entry name" value="Vaccinia Virus protein VP39"/>
    <property type="match status" value="1"/>
</dbReference>
<keyword evidence="2" id="KW-0489">Methyltransferase</keyword>
<feature type="compositionally biased region" description="Basic and acidic residues" evidence="1">
    <location>
        <begin position="11"/>
        <end position="22"/>
    </location>
</feature>
<dbReference type="InterPro" id="IPR029063">
    <property type="entry name" value="SAM-dependent_MTases_sf"/>
</dbReference>